<accession>A0ABR9ULE9</accession>
<dbReference type="InterPro" id="IPR008792">
    <property type="entry name" value="PQQD"/>
</dbReference>
<gene>
    <name evidence="3" type="ORF">IQ230_01760</name>
</gene>
<evidence type="ECO:0000256" key="1">
    <source>
        <dbReference type="SAM" id="Phobius"/>
    </source>
</evidence>
<dbReference type="Gene3D" id="1.10.10.1150">
    <property type="entry name" value="Coenzyme PQQ synthesis protein D (PqqD)"/>
    <property type="match status" value="1"/>
</dbReference>
<dbReference type="RefSeq" id="WP_193930242.1">
    <property type="nucleotide sequence ID" value="NZ_CAWPMZ010000072.1"/>
</dbReference>
<keyword evidence="1" id="KW-0812">Transmembrane</keyword>
<dbReference type="NCBIfam" id="NF033537">
    <property type="entry name" value="lasso_biosyn_B2"/>
    <property type="match status" value="1"/>
</dbReference>
<dbReference type="Pfam" id="PF13471">
    <property type="entry name" value="Transglut_core3"/>
    <property type="match status" value="1"/>
</dbReference>
<dbReference type="InterPro" id="IPR032708">
    <property type="entry name" value="McjB_C"/>
</dbReference>
<evidence type="ECO:0000259" key="2">
    <source>
        <dbReference type="Pfam" id="PF13471"/>
    </source>
</evidence>
<sequence>MSYSVQQKFNPTVIVEGSGAYRLKQDVIVVLQDGVARLLGLNRGKFYGLDTVGTKMLMLLLDRNPEETAQAIANEYGVTKEQVQADANKLLHDLQRKQLIDQLPQLQHPKLPSYLTISVLLTLAWISIRTLGWTRTIRLWRRWQRSTTYKVPDKEAVQAVDALVREGAAKYPLLPMACKERALVGWQILKTTFHFPAELVVGINLYPFQAHAWVECGSWTVTDNQSNCENFIAAARYS</sequence>
<comment type="caution">
    <text evidence="3">The sequence shown here is derived from an EMBL/GenBank/DDBJ whole genome shotgun (WGS) entry which is preliminary data.</text>
</comment>
<proteinExistence type="predicted"/>
<evidence type="ECO:0000313" key="3">
    <source>
        <dbReference type="EMBL" id="MBE9189111.1"/>
    </source>
</evidence>
<feature type="domain" description="Microcin J25-processing protein McjB C-terminal" evidence="2">
    <location>
        <begin position="131"/>
        <end position="231"/>
    </location>
</feature>
<keyword evidence="1" id="KW-1133">Transmembrane helix</keyword>
<evidence type="ECO:0000313" key="4">
    <source>
        <dbReference type="Proteomes" id="UP000651156"/>
    </source>
</evidence>
<feature type="transmembrane region" description="Helical" evidence="1">
    <location>
        <begin position="111"/>
        <end position="132"/>
    </location>
</feature>
<reference evidence="3 4" key="1">
    <citation type="submission" date="2020-10" db="EMBL/GenBank/DDBJ databases">
        <authorList>
            <person name="Castelo-Branco R."/>
            <person name="Eusebio N."/>
            <person name="Adriana R."/>
            <person name="Vieira A."/>
            <person name="Brugerolle De Fraissinette N."/>
            <person name="Rezende De Castro R."/>
            <person name="Schneider M.P."/>
            <person name="Vasconcelos V."/>
            <person name="Leao P.N."/>
        </authorList>
    </citation>
    <scope>NUCLEOTIDE SEQUENCE [LARGE SCALE GENOMIC DNA]</scope>
    <source>
        <strain evidence="3 4">LEGE 06123</strain>
    </source>
</reference>
<dbReference type="EMBL" id="JADEWN010000003">
    <property type="protein sequence ID" value="MBE9189111.1"/>
    <property type="molecule type" value="Genomic_DNA"/>
</dbReference>
<keyword evidence="1" id="KW-0472">Membrane</keyword>
<dbReference type="Proteomes" id="UP000651156">
    <property type="component" value="Unassembled WGS sequence"/>
</dbReference>
<name>A0ABR9ULE9_9CHRO</name>
<organism evidence="3 4">
    <name type="scientific">Gloeocapsopsis crepidinum LEGE 06123</name>
    <dbReference type="NCBI Taxonomy" id="588587"/>
    <lineage>
        <taxon>Bacteria</taxon>
        <taxon>Bacillati</taxon>
        <taxon>Cyanobacteriota</taxon>
        <taxon>Cyanophyceae</taxon>
        <taxon>Oscillatoriophycideae</taxon>
        <taxon>Chroococcales</taxon>
        <taxon>Chroococcaceae</taxon>
        <taxon>Gloeocapsopsis</taxon>
    </lineage>
</organism>
<dbReference type="InterPro" id="IPR041881">
    <property type="entry name" value="PqqD_sf"/>
</dbReference>
<dbReference type="InterPro" id="IPR053521">
    <property type="entry name" value="McjB-like"/>
</dbReference>
<dbReference type="Pfam" id="PF05402">
    <property type="entry name" value="PqqD"/>
    <property type="match status" value="1"/>
</dbReference>
<protein>
    <submittedName>
        <fullName evidence="3">Lasso peptide biosynthesis B2 protein</fullName>
    </submittedName>
</protein>
<keyword evidence="4" id="KW-1185">Reference proteome</keyword>